<gene>
    <name evidence="2" type="ORF">A361_12240</name>
</gene>
<proteinExistence type="predicted"/>
<keyword evidence="1" id="KW-0812">Transmembrane</keyword>
<accession>A0A160MAM8</accession>
<dbReference type="AlphaFoldDB" id="A0A160MAM8"/>
<keyword evidence="1" id="KW-0472">Membrane</keyword>
<organism evidence="2 3">
    <name type="scientific">Cytobacillus oceanisediminis 2691</name>
    <dbReference type="NCBI Taxonomy" id="1196031"/>
    <lineage>
        <taxon>Bacteria</taxon>
        <taxon>Bacillati</taxon>
        <taxon>Bacillota</taxon>
        <taxon>Bacilli</taxon>
        <taxon>Bacillales</taxon>
        <taxon>Bacillaceae</taxon>
        <taxon>Cytobacillus</taxon>
    </lineage>
</organism>
<name>A0A160MAM8_9BACI</name>
<feature type="transmembrane region" description="Helical" evidence="1">
    <location>
        <begin position="24"/>
        <end position="42"/>
    </location>
</feature>
<evidence type="ECO:0000313" key="2">
    <source>
        <dbReference type="EMBL" id="AND39879.1"/>
    </source>
</evidence>
<feature type="transmembrane region" description="Helical" evidence="1">
    <location>
        <begin position="51"/>
        <end position="74"/>
    </location>
</feature>
<dbReference type="STRING" id="1196031.A361_12240"/>
<feature type="transmembrane region" description="Helical" evidence="1">
    <location>
        <begin position="121"/>
        <end position="139"/>
    </location>
</feature>
<evidence type="ECO:0000256" key="1">
    <source>
        <dbReference type="SAM" id="Phobius"/>
    </source>
</evidence>
<evidence type="ECO:0000313" key="3">
    <source>
        <dbReference type="Proteomes" id="UP000077856"/>
    </source>
</evidence>
<dbReference type="EMBL" id="CP015506">
    <property type="protein sequence ID" value="AND39879.1"/>
    <property type="molecule type" value="Genomic_DNA"/>
</dbReference>
<sequence length="147" mass="17076">MYINFGGLTLDAFLIGPLIVKYEWVLVLLSGIVAYFTIANVLRDQKEYKKIFLNVMLNSMLFGFFTYKFSSILFQTENILSSPIGILYFSGGRKGAILGTLLALIYIVMEIKKYKYPFKKWMYGIVYGSVTFMLSYWLFRTLLILLF</sequence>
<feature type="transmembrane region" description="Helical" evidence="1">
    <location>
        <begin position="86"/>
        <end position="109"/>
    </location>
</feature>
<keyword evidence="1" id="KW-1133">Transmembrane helix</keyword>
<reference evidence="2 3" key="1">
    <citation type="submission" date="2016-04" db="EMBL/GenBank/DDBJ databases">
        <title>Complete genome sequence of Bacillus oceanisediminis strain 2691.</title>
        <authorList>
            <person name="Jeong H."/>
            <person name="Kim H.J."/>
            <person name="Lee D.-W."/>
        </authorList>
    </citation>
    <scope>NUCLEOTIDE SEQUENCE [LARGE SCALE GENOMIC DNA]</scope>
    <source>
        <strain evidence="2 3">2691</strain>
    </source>
</reference>
<dbReference type="KEGG" id="bon:A361_12240"/>
<dbReference type="eggNOG" id="ENOG5030DRS">
    <property type="taxonomic scope" value="Bacteria"/>
</dbReference>
<protein>
    <submittedName>
        <fullName evidence="2">Uncharacterized protein</fullName>
    </submittedName>
</protein>
<dbReference type="Proteomes" id="UP000077856">
    <property type="component" value="Chromosome"/>
</dbReference>